<feature type="domain" description="DUF1508" evidence="1">
    <location>
        <begin position="60"/>
        <end position="96"/>
    </location>
</feature>
<dbReference type="Proteomes" id="UP000032726">
    <property type="component" value="Chromosome"/>
</dbReference>
<dbReference type="KEGG" id="mlt:VC82_2646"/>
<dbReference type="EMBL" id="CP011071">
    <property type="protein sequence ID" value="AKA36208.1"/>
    <property type="molecule type" value="Genomic_DNA"/>
</dbReference>
<protein>
    <recommendedName>
        <fullName evidence="1">DUF1508 domain-containing protein</fullName>
    </recommendedName>
</protein>
<dbReference type="SUPFAM" id="SSF160113">
    <property type="entry name" value="YegP-like"/>
    <property type="match status" value="2"/>
</dbReference>
<dbReference type="HOGENOM" id="CLU_163886_0_0_10"/>
<sequence length="101" mass="11265">MIEVFQDRNDVHRFQIKSASGGVLLKSNPFANGQDVKNAVAEIKKTTASHLLFERRTNHDGKFFFKVRLQDGTLVGNSQLYDSEAGLENGIKNLKTVLSTL</sequence>
<dbReference type="RefSeq" id="WP_045802774.1">
    <property type="nucleotide sequence ID" value="NZ_CP011071.1"/>
</dbReference>
<evidence type="ECO:0000259" key="1">
    <source>
        <dbReference type="Pfam" id="PF07411"/>
    </source>
</evidence>
<dbReference type="PANTHER" id="PTHR40606">
    <property type="match status" value="1"/>
</dbReference>
<evidence type="ECO:0000313" key="2">
    <source>
        <dbReference type="EMBL" id="AKA36208.1"/>
    </source>
</evidence>
<proteinExistence type="predicted"/>
<dbReference type="STRING" id="516051.VC82_2646"/>
<dbReference type="InterPro" id="IPR051141">
    <property type="entry name" value="UPF0339_domain"/>
</dbReference>
<dbReference type="Gene3D" id="2.30.29.80">
    <property type="match status" value="1"/>
</dbReference>
<dbReference type="InterPro" id="IPR010879">
    <property type="entry name" value="DUF1508"/>
</dbReference>
<organism evidence="2 3">
    <name type="scientific">Flagellimonas lutaonensis</name>
    <dbReference type="NCBI Taxonomy" id="516051"/>
    <lineage>
        <taxon>Bacteria</taxon>
        <taxon>Pseudomonadati</taxon>
        <taxon>Bacteroidota</taxon>
        <taxon>Flavobacteriia</taxon>
        <taxon>Flavobacteriales</taxon>
        <taxon>Flavobacteriaceae</taxon>
        <taxon>Flagellimonas</taxon>
    </lineage>
</organism>
<dbReference type="OrthoDB" id="9802792at2"/>
<keyword evidence="3" id="KW-1185">Reference proteome</keyword>
<dbReference type="Pfam" id="PF07411">
    <property type="entry name" value="DUF1508"/>
    <property type="match status" value="1"/>
</dbReference>
<dbReference type="InterPro" id="IPR036913">
    <property type="entry name" value="YegP-like_sf"/>
</dbReference>
<accession>A0A0D5YWH6</accession>
<dbReference type="AlphaFoldDB" id="A0A0D5YWH6"/>
<dbReference type="PANTHER" id="PTHR40606:SF1">
    <property type="entry name" value="UPF0339 PROTEIN YEGP"/>
    <property type="match status" value="1"/>
</dbReference>
<name>A0A0D5YWH6_9FLAO</name>
<evidence type="ECO:0000313" key="3">
    <source>
        <dbReference type="Proteomes" id="UP000032726"/>
    </source>
</evidence>
<reference evidence="2 3" key="1">
    <citation type="submission" date="2015-03" db="EMBL/GenBank/DDBJ databases">
        <title>Complete genome sequence of Muricauda lutaonensis CC-HSB-11T, isolated from a coastal hot spring.</title>
        <authorList>
            <person name="Kim K.M."/>
        </authorList>
    </citation>
    <scope>NUCLEOTIDE SEQUENCE [LARGE SCALE GENOMIC DNA]</scope>
    <source>
        <strain evidence="2 3">CC-HSB-11</strain>
    </source>
</reference>
<gene>
    <name evidence="2" type="ORF">VC82_2646</name>
</gene>